<dbReference type="EMBL" id="DACSEA010000001">
    <property type="protein sequence ID" value="HAT1603873.1"/>
    <property type="molecule type" value="Genomic_DNA"/>
</dbReference>
<dbReference type="Proteomes" id="UP000864422">
    <property type="component" value="Unassembled WGS sequence"/>
</dbReference>
<reference evidence="1" key="3">
    <citation type="submission" date="2020-11" db="EMBL/GenBank/DDBJ databases">
        <authorList>
            <consortium name="NCBI Pathogen Detection Project"/>
        </authorList>
    </citation>
    <scope>NUCLEOTIDE SEQUENCE</scope>
    <source>
        <strain evidence="1">MISC063</strain>
    </source>
</reference>
<dbReference type="EMBL" id="QKOX01000028">
    <property type="protein sequence ID" value="RWT19138.1"/>
    <property type="molecule type" value="Genomic_DNA"/>
</dbReference>
<evidence type="ECO:0000313" key="1">
    <source>
        <dbReference type="EMBL" id="HAT1603873.1"/>
    </source>
</evidence>
<gene>
    <name evidence="2" type="ORF">DN603_22335</name>
    <name evidence="1" type="ORF">I8Y23_000145</name>
</gene>
<reference evidence="1" key="1">
    <citation type="journal article" date="2018" name="Genome Biol.">
        <title>SKESA: strategic k-mer extension for scrupulous assemblies.</title>
        <authorList>
            <person name="Souvorov A."/>
            <person name="Agarwala R."/>
            <person name="Lipman D.J."/>
        </authorList>
    </citation>
    <scope>NUCLEOTIDE SEQUENCE</scope>
    <source>
        <strain evidence="1">MISC063</strain>
    </source>
</reference>
<comment type="caution">
    <text evidence="2">The sequence shown here is derived from an EMBL/GenBank/DDBJ whole genome shotgun (WGS) entry which is preliminary data.</text>
</comment>
<protein>
    <submittedName>
        <fullName evidence="2">Uncharacterized protein</fullName>
    </submittedName>
</protein>
<dbReference type="Proteomes" id="UP000288843">
    <property type="component" value="Unassembled WGS sequence"/>
</dbReference>
<dbReference type="RefSeq" id="WP_032695868.1">
    <property type="nucleotide sequence ID" value="NZ_CAIZTF010000010.1"/>
</dbReference>
<accession>A0A443VHU1</accession>
<dbReference type="AlphaFoldDB" id="A0A443VHU1"/>
<name>A0A443VHU1_RAOPL</name>
<evidence type="ECO:0000313" key="2">
    <source>
        <dbReference type="EMBL" id="RWT19138.1"/>
    </source>
</evidence>
<reference evidence="2 3" key="2">
    <citation type="submission" date="2018-06" db="EMBL/GenBank/DDBJ databases">
        <title>Carbapenemase-producing Enterobacteriaceae present in wastewater treatment plant effluent and nearby surface waters in the US.</title>
        <authorList>
            <person name="Mathys D.A."/>
            <person name="Mollenkopf D.F."/>
            <person name="Feicht S.M."/>
            <person name="Adams R.J."/>
            <person name="Albers A.L."/>
            <person name="Stuever D.M."/>
            <person name="Daniels J.B."/>
            <person name="Wittum T.E."/>
        </authorList>
    </citation>
    <scope>NUCLEOTIDE SEQUENCE [LARGE SCALE GENOMIC DNA]</scope>
    <source>
        <strain evidence="2 3">GEO_47_Down_B</strain>
    </source>
</reference>
<organism evidence="2 3">
    <name type="scientific">Raoultella planticola</name>
    <name type="common">Klebsiella planticola</name>
    <dbReference type="NCBI Taxonomy" id="575"/>
    <lineage>
        <taxon>Bacteria</taxon>
        <taxon>Pseudomonadati</taxon>
        <taxon>Pseudomonadota</taxon>
        <taxon>Gammaproteobacteria</taxon>
        <taxon>Enterobacterales</taxon>
        <taxon>Enterobacteriaceae</taxon>
        <taxon>Klebsiella/Raoultella group</taxon>
        <taxon>Raoultella</taxon>
    </lineage>
</organism>
<dbReference type="KEGG" id="rpln:B1209_15735"/>
<proteinExistence type="predicted"/>
<evidence type="ECO:0000313" key="3">
    <source>
        <dbReference type="Proteomes" id="UP000288843"/>
    </source>
</evidence>
<sequence length="210" mass="23960">MQHPLFFISLQRPFDYHQKIFPTKQYWRIVAVLAGLFLLAISPYTRADQSSAAVAQSTAEGDAGNKPLRKLSPNQLHVTVEKSGDYIVGIYFDTGSPRERRTTSKLTLEDVKVVDVVFNRAFERIRSYLKNELTGTIRIYDAQTGKLLHEILIPKINAYPDIEPLVENDGVGYDYLRKMDTGSYIIIPELYSSGADFSSYTLLFRRHYGK</sequence>